<dbReference type="KEGG" id="broo:brsh051_09710"/>
<protein>
    <recommendedName>
        <fullName evidence="10">Fluoride-specific ion channel FluC</fullName>
    </recommendedName>
</protein>
<feature type="transmembrane region" description="Helical" evidence="10">
    <location>
        <begin position="86"/>
        <end position="104"/>
    </location>
</feature>
<evidence type="ECO:0000256" key="6">
    <source>
        <dbReference type="ARBA" id="ARBA00023303"/>
    </source>
</evidence>
<keyword evidence="2 10" id="KW-1003">Cell membrane</keyword>
<keyword evidence="12" id="KW-1185">Reference proteome</keyword>
<evidence type="ECO:0000256" key="9">
    <source>
        <dbReference type="ARBA" id="ARBA00049940"/>
    </source>
</evidence>
<feature type="transmembrane region" description="Helical" evidence="10">
    <location>
        <begin position="116"/>
        <end position="136"/>
    </location>
</feature>
<dbReference type="GO" id="GO:0046872">
    <property type="term" value="F:metal ion binding"/>
    <property type="evidence" value="ECO:0007669"/>
    <property type="project" value="UniProtKB-KW"/>
</dbReference>
<evidence type="ECO:0000256" key="8">
    <source>
        <dbReference type="ARBA" id="ARBA00035585"/>
    </source>
</evidence>
<keyword evidence="3 10" id="KW-0812">Transmembrane</keyword>
<gene>
    <name evidence="10" type="primary">fluC</name>
    <name evidence="10" type="synonym">crcB</name>
    <name evidence="11" type="ORF">brsh051_09710</name>
</gene>
<evidence type="ECO:0000256" key="3">
    <source>
        <dbReference type="ARBA" id="ARBA00022692"/>
    </source>
</evidence>
<evidence type="ECO:0000256" key="5">
    <source>
        <dbReference type="ARBA" id="ARBA00023136"/>
    </source>
</evidence>
<keyword evidence="10" id="KW-0915">Sodium</keyword>
<dbReference type="GO" id="GO:0062054">
    <property type="term" value="F:fluoride channel activity"/>
    <property type="evidence" value="ECO:0007669"/>
    <property type="project" value="UniProtKB-UniRule"/>
</dbReference>
<comment type="catalytic activity">
    <reaction evidence="8">
        <text>fluoride(in) = fluoride(out)</text>
        <dbReference type="Rhea" id="RHEA:76159"/>
        <dbReference type="ChEBI" id="CHEBI:17051"/>
    </reaction>
    <physiologicalReaction direction="left-to-right" evidence="8">
        <dbReference type="Rhea" id="RHEA:76160"/>
    </physiologicalReaction>
</comment>
<feature type="transmembrane region" description="Helical" evidence="10">
    <location>
        <begin position="49"/>
        <end position="74"/>
    </location>
</feature>
<accession>A0AAN0K6C5</accession>
<dbReference type="HAMAP" id="MF_00454">
    <property type="entry name" value="FluC"/>
    <property type="match status" value="1"/>
</dbReference>
<dbReference type="GO" id="GO:0140114">
    <property type="term" value="P:cellular detoxification of fluoride"/>
    <property type="evidence" value="ECO:0007669"/>
    <property type="project" value="UniProtKB-UniRule"/>
</dbReference>
<feature type="binding site" evidence="10">
    <location>
        <position position="94"/>
    </location>
    <ligand>
        <name>Na(+)</name>
        <dbReference type="ChEBI" id="CHEBI:29101"/>
        <note>structural</note>
    </ligand>
</feature>
<keyword evidence="10" id="KW-0813">Transport</keyword>
<proteinExistence type="inferred from homology"/>
<dbReference type="EMBL" id="AP028056">
    <property type="protein sequence ID" value="BEH01690.1"/>
    <property type="molecule type" value="Genomic_DNA"/>
</dbReference>
<feature type="binding site" evidence="10">
    <location>
        <position position="97"/>
    </location>
    <ligand>
        <name>Na(+)</name>
        <dbReference type="ChEBI" id="CHEBI:29101"/>
        <note>structural</note>
    </ligand>
</feature>
<evidence type="ECO:0000256" key="4">
    <source>
        <dbReference type="ARBA" id="ARBA00022989"/>
    </source>
</evidence>
<evidence type="ECO:0000256" key="10">
    <source>
        <dbReference type="HAMAP-Rule" id="MF_00454"/>
    </source>
</evidence>
<comment type="similarity">
    <text evidence="7 10">Belongs to the fluoride channel Fluc/FEX (TC 1.A.43) family.</text>
</comment>
<evidence type="ECO:0000313" key="11">
    <source>
        <dbReference type="EMBL" id="BEH01690.1"/>
    </source>
</evidence>
<keyword evidence="6 10" id="KW-0407">Ion channel</keyword>
<evidence type="ECO:0000256" key="7">
    <source>
        <dbReference type="ARBA" id="ARBA00035120"/>
    </source>
</evidence>
<sequence length="152" mass="15887">MTATPAPSPARPPHLRPQLIGLVMLGGAAGTAVRNAIENAFAASGDHLLPWATFGINISGAFLLGLLSELLALIISNEQRRRVLQLTFGTGVLGGYTTYSTFALETVRLGETNHPIAAAGYAVGSVVLGFVAAYLAMLGTRRMVGIAERGQR</sequence>
<name>A0AAN0K6C5_9ACTN</name>
<evidence type="ECO:0000256" key="1">
    <source>
        <dbReference type="ARBA" id="ARBA00004651"/>
    </source>
</evidence>
<comment type="activity regulation">
    <text evidence="10">Na(+) is not transported, but it plays an essential structural role and its presence is essential for fluoride channel function.</text>
</comment>
<evidence type="ECO:0000256" key="2">
    <source>
        <dbReference type="ARBA" id="ARBA00022475"/>
    </source>
</evidence>
<dbReference type="RefSeq" id="WP_286268027.1">
    <property type="nucleotide sequence ID" value="NZ_AP028056.1"/>
</dbReference>
<dbReference type="GO" id="GO:0005886">
    <property type="term" value="C:plasma membrane"/>
    <property type="evidence" value="ECO:0007669"/>
    <property type="project" value="UniProtKB-SubCell"/>
</dbReference>
<comment type="subcellular location">
    <subcellularLocation>
        <location evidence="1 10">Cell membrane</location>
        <topology evidence="1 10">Multi-pass membrane protein</topology>
    </subcellularLocation>
</comment>
<keyword evidence="4 10" id="KW-1133">Transmembrane helix</keyword>
<evidence type="ECO:0000313" key="12">
    <source>
        <dbReference type="Proteomes" id="UP001431656"/>
    </source>
</evidence>
<dbReference type="PANTHER" id="PTHR28259:SF1">
    <property type="entry name" value="FLUORIDE EXPORT PROTEIN 1-RELATED"/>
    <property type="match status" value="1"/>
</dbReference>
<dbReference type="Pfam" id="PF02537">
    <property type="entry name" value="CRCB"/>
    <property type="match status" value="1"/>
</dbReference>
<keyword evidence="10" id="KW-0479">Metal-binding</keyword>
<dbReference type="InterPro" id="IPR003691">
    <property type="entry name" value="FluC"/>
</dbReference>
<organism evidence="11 12">
    <name type="scientific">Brooklawnia propionicigenes</name>
    <dbReference type="NCBI Taxonomy" id="3041175"/>
    <lineage>
        <taxon>Bacteria</taxon>
        <taxon>Bacillati</taxon>
        <taxon>Actinomycetota</taxon>
        <taxon>Actinomycetes</taxon>
        <taxon>Propionibacteriales</taxon>
        <taxon>Propionibacteriaceae</taxon>
        <taxon>Brooklawnia</taxon>
    </lineage>
</organism>
<dbReference type="AlphaFoldDB" id="A0AAN0K6C5"/>
<keyword evidence="5 10" id="KW-0472">Membrane</keyword>
<dbReference type="Proteomes" id="UP001431656">
    <property type="component" value="Chromosome"/>
</dbReference>
<dbReference type="PANTHER" id="PTHR28259">
    <property type="entry name" value="FLUORIDE EXPORT PROTEIN 1-RELATED"/>
    <property type="match status" value="1"/>
</dbReference>
<comment type="function">
    <text evidence="9 10">Fluoride-specific ion channel. Important for reducing fluoride concentration in the cell, thus reducing its toxicity.</text>
</comment>
<keyword evidence="10" id="KW-0406">Ion transport</keyword>
<reference evidence="11" key="1">
    <citation type="journal article" date="2024" name="Int. J. Syst. Evol. Microbiol.">
        <title>Brooklawnia propionicigenes sp. nov., a facultatively anaerobic, propionate-producing bacterium isolated from a methanogenic reactor treating waste from cattle farms.</title>
        <authorList>
            <person name="Akita Y."/>
            <person name="Ueki A."/>
            <person name="Tonouchi A."/>
            <person name="Sugawara Y."/>
            <person name="Honma S."/>
            <person name="Kaku N."/>
            <person name="Ueki K."/>
        </authorList>
    </citation>
    <scope>NUCLEOTIDE SEQUENCE</scope>
    <source>
        <strain evidence="11">SH051</strain>
    </source>
</reference>